<evidence type="ECO:0000313" key="2">
    <source>
        <dbReference type="EMBL" id="SFB23183.1"/>
    </source>
</evidence>
<sequence length="144" mass="15877">MTLSELVRALTATVTGRVPPSVEARDDDGPPSAEARAARPRWWSTYVPRPRAAQAATDTPLGPDPFVALTLQVRLARLGEQVRVLESDPHVWGRARRLIAVEHAYDALLVEACRVAGVTAPRAELRPEDRLVVELALAERGWTW</sequence>
<dbReference type="Proteomes" id="UP000199012">
    <property type="component" value="Unassembled WGS sequence"/>
</dbReference>
<name>A0A1I0ZG57_9CELL</name>
<feature type="region of interest" description="Disordered" evidence="1">
    <location>
        <begin position="18"/>
        <end position="39"/>
    </location>
</feature>
<gene>
    <name evidence="2" type="ORF">SAMN05421867_110120</name>
</gene>
<dbReference type="EMBL" id="FOKA01000010">
    <property type="protein sequence ID" value="SFB23183.1"/>
    <property type="molecule type" value="Genomic_DNA"/>
</dbReference>
<organism evidence="2 3">
    <name type="scientific">Cellulomonas marina</name>
    <dbReference type="NCBI Taxonomy" id="988821"/>
    <lineage>
        <taxon>Bacteria</taxon>
        <taxon>Bacillati</taxon>
        <taxon>Actinomycetota</taxon>
        <taxon>Actinomycetes</taxon>
        <taxon>Micrococcales</taxon>
        <taxon>Cellulomonadaceae</taxon>
        <taxon>Cellulomonas</taxon>
    </lineage>
</organism>
<dbReference type="AlphaFoldDB" id="A0A1I0ZG57"/>
<reference evidence="2 3" key="1">
    <citation type="submission" date="2016-10" db="EMBL/GenBank/DDBJ databases">
        <authorList>
            <person name="de Groot N.N."/>
        </authorList>
    </citation>
    <scope>NUCLEOTIDE SEQUENCE [LARGE SCALE GENOMIC DNA]</scope>
    <source>
        <strain evidence="2 3">CGMCC 4.6945</strain>
    </source>
</reference>
<accession>A0A1I0ZG57</accession>
<evidence type="ECO:0000256" key="1">
    <source>
        <dbReference type="SAM" id="MobiDB-lite"/>
    </source>
</evidence>
<evidence type="ECO:0000313" key="3">
    <source>
        <dbReference type="Proteomes" id="UP000199012"/>
    </source>
</evidence>
<dbReference type="STRING" id="988821.SAMN05421867_110120"/>
<proteinExistence type="predicted"/>
<protein>
    <submittedName>
        <fullName evidence="2">Uncharacterized protein</fullName>
    </submittedName>
</protein>
<keyword evidence="3" id="KW-1185">Reference proteome</keyword>